<comment type="caution">
    <text evidence="1">The sequence shown here is derived from an EMBL/GenBank/DDBJ whole genome shotgun (WGS) entry which is preliminary data.</text>
</comment>
<organism evidence="1 2">
    <name type="scientific">Tetraparma gracilis</name>
    <dbReference type="NCBI Taxonomy" id="2962635"/>
    <lineage>
        <taxon>Eukaryota</taxon>
        <taxon>Sar</taxon>
        <taxon>Stramenopiles</taxon>
        <taxon>Ochrophyta</taxon>
        <taxon>Bolidophyceae</taxon>
        <taxon>Parmales</taxon>
        <taxon>Triparmaceae</taxon>
        <taxon>Tetraparma</taxon>
    </lineage>
</organism>
<dbReference type="InterPro" id="IPR000150">
    <property type="entry name" value="Cof"/>
</dbReference>
<proteinExistence type="predicted"/>
<reference evidence="1 2" key="1">
    <citation type="journal article" date="2023" name="Commun. Biol.">
        <title>Genome analysis of Parmales, the sister group of diatoms, reveals the evolutionary specialization of diatoms from phago-mixotrophs to photoautotrophs.</title>
        <authorList>
            <person name="Ban H."/>
            <person name="Sato S."/>
            <person name="Yoshikawa S."/>
            <person name="Yamada K."/>
            <person name="Nakamura Y."/>
            <person name="Ichinomiya M."/>
            <person name="Sato N."/>
            <person name="Blanc-Mathieu R."/>
            <person name="Endo H."/>
            <person name="Kuwata A."/>
            <person name="Ogata H."/>
        </authorList>
    </citation>
    <scope>NUCLEOTIDE SEQUENCE [LARGE SCALE GENOMIC DNA]</scope>
</reference>
<dbReference type="NCBIfam" id="TIGR00099">
    <property type="entry name" value="Cof-subfamily"/>
    <property type="match status" value="1"/>
</dbReference>
<dbReference type="PANTHER" id="PTHR10000">
    <property type="entry name" value="PHOSPHOSERINE PHOSPHATASE"/>
    <property type="match status" value="1"/>
</dbReference>
<keyword evidence="2" id="KW-1185">Reference proteome</keyword>
<evidence type="ECO:0000313" key="2">
    <source>
        <dbReference type="Proteomes" id="UP001165060"/>
    </source>
</evidence>
<dbReference type="Gene3D" id="3.30.1240.10">
    <property type="match status" value="1"/>
</dbReference>
<gene>
    <name evidence="1" type="ORF">TeGR_g11875</name>
</gene>
<dbReference type="EMBL" id="BRYB01003619">
    <property type="protein sequence ID" value="GMI39647.1"/>
    <property type="molecule type" value="Genomic_DNA"/>
</dbReference>
<dbReference type="Pfam" id="PF08282">
    <property type="entry name" value="Hydrolase_3"/>
    <property type="match status" value="1"/>
</dbReference>
<sequence length="316" mass="33382">MGQKLAALGGRSAPSNLACVCLDLDGTLLCSDHRCHPTSVATLRKLHSRGIQVMLCTGRSPSSLVEVLADLDLPDVPVVCMNGTAGFVFRTPPPLSALASHPMSFSVTLTPALIASVAAATGDDNLPLQLYSADGTIYCSANPDNAAEVAIMKRYETLTGTKQKVVDLPSLLSLAETTQFQKMLVLTGDDRVTLVHDLLAGSVQPQHQCTLIKGSPSWFVEVLPAGANKGEGLRRMCAKLDLDVGQCVAMGDGNNDVEFVAVAGWGVSMKNGTAEVKAAANEVCAFTNDELGVSKFLEDFMERGLQTATVNSFLKK</sequence>
<dbReference type="SUPFAM" id="SSF56784">
    <property type="entry name" value="HAD-like"/>
    <property type="match status" value="1"/>
</dbReference>
<accession>A0ABQ6N3S2</accession>
<dbReference type="InterPro" id="IPR036412">
    <property type="entry name" value="HAD-like_sf"/>
</dbReference>
<protein>
    <submittedName>
        <fullName evidence="1">Uncharacterized protein</fullName>
    </submittedName>
</protein>
<evidence type="ECO:0000313" key="1">
    <source>
        <dbReference type="EMBL" id="GMI39647.1"/>
    </source>
</evidence>
<dbReference type="PANTHER" id="PTHR10000:SF8">
    <property type="entry name" value="HAD SUPERFAMILY HYDROLASE-LIKE, TYPE 3"/>
    <property type="match status" value="1"/>
</dbReference>
<dbReference type="InterPro" id="IPR023214">
    <property type="entry name" value="HAD_sf"/>
</dbReference>
<dbReference type="Proteomes" id="UP001165060">
    <property type="component" value="Unassembled WGS sequence"/>
</dbReference>
<dbReference type="Gene3D" id="3.40.50.1000">
    <property type="entry name" value="HAD superfamily/HAD-like"/>
    <property type="match status" value="1"/>
</dbReference>
<name>A0ABQ6N3S2_9STRA</name>